<reference evidence="2" key="1">
    <citation type="journal article" date="2016" name="Mitochondrial DNA Part B Resour">
        <title>Complete mitochondrial genome analysis of Sakuraeolis japonica (Baba, 1937) (Mollusca, Gastropoda, Nudibranchia).</title>
        <authorList>
            <person name="Karagozlu M.Z."/>
            <person name="Sung J.-M."/>
            <person name="Lee J.H."/>
            <person name="Kim S.-G."/>
            <person name="Kim C.-B."/>
        </authorList>
    </citation>
    <scope>NUCLEOTIDE SEQUENCE</scope>
</reference>
<organism evidence="2">
    <name type="scientific">Sakuraeolis japonica</name>
    <dbReference type="NCBI Taxonomy" id="1939669"/>
    <lineage>
        <taxon>Eukaryota</taxon>
        <taxon>Metazoa</taxon>
        <taxon>Spiralia</taxon>
        <taxon>Lophotrochozoa</taxon>
        <taxon>Mollusca</taxon>
        <taxon>Gastropoda</taxon>
        <taxon>Heterobranchia</taxon>
        <taxon>Euthyneura</taxon>
        <taxon>Nudipleura</taxon>
        <taxon>Nudibranchia</taxon>
        <taxon>Cladobranchia</taxon>
        <taxon>Aeolidioidea</taxon>
        <taxon>Glaucidae</taxon>
        <taxon>Sakuraeolis</taxon>
    </lineage>
</organism>
<evidence type="ECO:0000256" key="1">
    <source>
        <dbReference type="SAM" id="Phobius"/>
    </source>
</evidence>
<name>A0A343AZH1_9GAST</name>
<sequence>MPQLSPMMGFVFMIFTLILFLTFLSGMVSHLFSVNKSKGKVNKDPSYTIFK</sequence>
<dbReference type="AlphaFoldDB" id="A0A343AZH1"/>
<keyword evidence="1" id="KW-1133">Transmembrane helix</keyword>
<proteinExistence type="predicted"/>
<dbReference type="GeneID" id="31079141"/>
<keyword evidence="2" id="KW-0496">Mitochondrion</keyword>
<feature type="transmembrane region" description="Helical" evidence="1">
    <location>
        <begin position="12"/>
        <end position="33"/>
    </location>
</feature>
<protein>
    <submittedName>
        <fullName evidence="2">ATP synthase F0 subunit 8</fullName>
    </submittedName>
</protein>
<accession>A0A343AZH1</accession>
<keyword evidence="1" id="KW-0472">Membrane</keyword>
<dbReference type="CTD" id="4509"/>
<dbReference type="RefSeq" id="YP_009349235.1">
    <property type="nucleotide sequence ID" value="NC_033968.1"/>
</dbReference>
<geneLocation type="mitochondrion" evidence="2"/>
<dbReference type="EMBL" id="KX610997">
    <property type="protein sequence ID" value="APZ75720.1"/>
    <property type="molecule type" value="Genomic_DNA"/>
</dbReference>
<keyword evidence="1" id="KW-0812">Transmembrane</keyword>
<evidence type="ECO:0000313" key="2">
    <source>
        <dbReference type="EMBL" id="APZ75720.1"/>
    </source>
</evidence>
<gene>
    <name evidence="2" type="primary">ATP8</name>
</gene>